<sequence length="519" mass="56915">MRPRPSPSRPYAGGGGAGLHGVGGGIFPAMNIPAGTAASSSNSSPFSAVTHYRRRQLLRRAAVALGAALALYCLAYLFRGRSSTSTTSTSTSTTTTGSSQGADAKWGFGLGLAGGDSDKPRRPPPAEVLRNLSLTEEQCEAYFPGLTKEVDYMVAKGPFEVKQTGDLGPLQGRIQDGQIYIIHAQRKSDLSEEMLNSRTASLHQLHRAIVTSPSPIPDTIFTLNFQDQPFGTSWTYSRHADPQYGAHNANARSFLMPHFSFWAWDLPFIGSMGRAAKAIAALEAEYASPRGRWSDKIPKAVWRGTTWFSSVHSPGMRKKLVQTAQGKPWADVEPLDWGSGGGNNNASNALPIEGFCRYRYVIHTEGIAYSGRFQFLQMCASVVITPPIVWMQHVTHLARPLFSSELGHGGKPWTPTEATRRAWPRSYAPDEANIVFVAPDWSDLAETVEWLERHPDVAEGIARRQRELFADGGYFSPAAETCYWRALVRGWAKMARTEGQGWDETQGIPFETFSLTNTV</sequence>
<proteinExistence type="predicted"/>
<keyword evidence="2" id="KW-0472">Membrane</keyword>
<dbReference type="Proteomes" id="UP001600064">
    <property type="component" value="Unassembled WGS sequence"/>
</dbReference>
<evidence type="ECO:0000313" key="4">
    <source>
        <dbReference type="EMBL" id="KAL2264963.1"/>
    </source>
</evidence>
<feature type="domain" description="Glycosyl transferase CAP10" evidence="3">
    <location>
        <begin position="215"/>
        <end position="498"/>
    </location>
</feature>
<dbReference type="PANTHER" id="PTHR12203:SF63">
    <property type="entry name" value="GLYCOSYL TRANSFERASE CAP10 DOMAIN-CONTAINING PROTEIN"/>
    <property type="match status" value="1"/>
</dbReference>
<feature type="compositionally biased region" description="Low complexity" evidence="1">
    <location>
        <begin position="83"/>
        <end position="99"/>
    </location>
</feature>
<gene>
    <name evidence="4" type="ORF">VTJ83DRAFT_7473</name>
</gene>
<dbReference type="InterPro" id="IPR006598">
    <property type="entry name" value="CAP10"/>
</dbReference>
<evidence type="ECO:0000259" key="3">
    <source>
        <dbReference type="SMART" id="SM00672"/>
    </source>
</evidence>
<dbReference type="RefSeq" id="XP_070863690.1">
    <property type="nucleotide sequence ID" value="XM_071014299.1"/>
</dbReference>
<keyword evidence="2" id="KW-0812">Transmembrane</keyword>
<dbReference type="SMART" id="SM00672">
    <property type="entry name" value="CAP10"/>
    <property type="match status" value="1"/>
</dbReference>
<feature type="region of interest" description="Disordered" evidence="1">
    <location>
        <begin position="83"/>
        <end position="102"/>
    </location>
</feature>
<dbReference type="PANTHER" id="PTHR12203">
    <property type="entry name" value="KDEL LYS-ASP-GLU-LEU CONTAINING - RELATED"/>
    <property type="match status" value="1"/>
</dbReference>
<dbReference type="InterPro" id="IPR051091">
    <property type="entry name" value="O-Glucosyltr/Glycosyltrsf_90"/>
</dbReference>
<evidence type="ECO:0000313" key="5">
    <source>
        <dbReference type="Proteomes" id="UP001600064"/>
    </source>
</evidence>
<organism evidence="4 5">
    <name type="scientific">Remersonia thermophila</name>
    <dbReference type="NCBI Taxonomy" id="72144"/>
    <lineage>
        <taxon>Eukaryota</taxon>
        <taxon>Fungi</taxon>
        <taxon>Dikarya</taxon>
        <taxon>Ascomycota</taxon>
        <taxon>Pezizomycotina</taxon>
        <taxon>Sordariomycetes</taxon>
        <taxon>Sordariomycetidae</taxon>
        <taxon>Sordariales</taxon>
        <taxon>Sordariales incertae sedis</taxon>
        <taxon>Remersonia</taxon>
    </lineage>
</organism>
<name>A0ABR4D3Q7_9PEZI</name>
<keyword evidence="5" id="KW-1185">Reference proteome</keyword>
<dbReference type="GeneID" id="98128943"/>
<keyword evidence="2" id="KW-1133">Transmembrane helix</keyword>
<evidence type="ECO:0000256" key="1">
    <source>
        <dbReference type="SAM" id="MobiDB-lite"/>
    </source>
</evidence>
<feature type="transmembrane region" description="Helical" evidence="2">
    <location>
        <begin position="61"/>
        <end position="78"/>
    </location>
</feature>
<dbReference type="EMBL" id="JAZGUE010000007">
    <property type="protein sequence ID" value="KAL2264963.1"/>
    <property type="molecule type" value="Genomic_DNA"/>
</dbReference>
<comment type="caution">
    <text evidence="4">The sequence shown here is derived from an EMBL/GenBank/DDBJ whole genome shotgun (WGS) entry which is preliminary data.</text>
</comment>
<accession>A0ABR4D3Q7</accession>
<evidence type="ECO:0000256" key="2">
    <source>
        <dbReference type="SAM" id="Phobius"/>
    </source>
</evidence>
<reference evidence="4 5" key="1">
    <citation type="journal article" date="2024" name="Commun. Biol.">
        <title>Comparative genomic analysis of thermophilic fungi reveals convergent evolutionary adaptations and gene losses.</title>
        <authorList>
            <person name="Steindorff A.S."/>
            <person name="Aguilar-Pontes M.V."/>
            <person name="Robinson A.J."/>
            <person name="Andreopoulos B."/>
            <person name="LaButti K."/>
            <person name="Kuo A."/>
            <person name="Mondo S."/>
            <person name="Riley R."/>
            <person name="Otillar R."/>
            <person name="Haridas S."/>
            <person name="Lipzen A."/>
            <person name="Grimwood J."/>
            <person name="Schmutz J."/>
            <person name="Clum A."/>
            <person name="Reid I.D."/>
            <person name="Moisan M.C."/>
            <person name="Butler G."/>
            <person name="Nguyen T.T.M."/>
            <person name="Dewar K."/>
            <person name="Conant G."/>
            <person name="Drula E."/>
            <person name="Henrissat B."/>
            <person name="Hansel C."/>
            <person name="Singer S."/>
            <person name="Hutchinson M.I."/>
            <person name="de Vries R.P."/>
            <person name="Natvig D.O."/>
            <person name="Powell A.J."/>
            <person name="Tsang A."/>
            <person name="Grigoriev I.V."/>
        </authorList>
    </citation>
    <scope>NUCLEOTIDE SEQUENCE [LARGE SCALE GENOMIC DNA]</scope>
    <source>
        <strain evidence="4 5">ATCC 22073</strain>
    </source>
</reference>
<protein>
    <recommendedName>
        <fullName evidence="3">Glycosyl transferase CAP10 domain-containing protein</fullName>
    </recommendedName>
</protein>
<dbReference type="Pfam" id="PF05686">
    <property type="entry name" value="Glyco_transf_90"/>
    <property type="match status" value="1"/>
</dbReference>